<keyword evidence="1" id="KW-1133">Transmembrane helix</keyword>
<dbReference type="EMBL" id="JBHUPB010000004">
    <property type="protein sequence ID" value="MFD2966948.1"/>
    <property type="molecule type" value="Genomic_DNA"/>
</dbReference>
<proteinExistence type="predicted"/>
<reference evidence="3" key="1">
    <citation type="journal article" date="2019" name="Int. J. Syst. Evol. Microbiol.">
        <title>The Global Catalogue of Microorganisms (GCM) 10K type strain sequencing project: providing services to taxonomists for standard genome sequencing and annotation.</title>
        <authorList>
            <consortium name="The Broad Institute Genomics Platform"/>
            <consortium name="The Broad Institute Genome Sequencing Center for Infectious Disease"/>
            <person name="Wu L."/>
            <person name="Ma J."/>
        </authorList>
    </citation>
    <scope>NUCLEOTIDE SEQUENCE [LARGE SCALE GENOMIC DNA]</scope>
    <source>
        <strain evidence="3">KCTC 22814</strain>
    </source>
</reference>
<feature type="transmembrane region" description="Helical" evidence="1">
    <location>
        <begin position="167"/>
        <end position="187"/>
    </location>
</feature>
<feature type="transmembrane region" description="Helical" evidence="1">
    <location>
        <begin position="250"/>
        <end position="274"/>
    </location>
</feature>
<accession>A0ABW6BEG4</accession>
<evidence type="ECO:0000313" key="3">
    <source>
        <dbReference type="Proteomes" id="UP001597525"/>
    </source>
</evidence>
<keyword evidence="1" id="KW-0812">Transmembrane</keyword>
<dbReference type="Proteomes" id="UP001597525">
    <property type="component" value="Unassembled WGS sequence"/>
</dbReference>
<comment type="caution">
    <text evidence="2">The sequence shown here is derived from an EMBL/GenBank/DDBJ whole genome shotgun (WGS) entry which is preliminary data.</text>
</comment>
<evidence type="ECO:0000313" key="2">
    <source>
        <dbReference type="EMBL" id="MFD2966948.1"/>
    </source>
</evidence>
<dbReference type="RefSeq" id="WP_320182646.1">
    <property type="nucleotide sequence ID" value="NZ_CP138332.1"/>
</dbReference>
<organism evidence="2 3">
    <name type="scientific">Sphingobacterium bambusae</name>
    <dbReference type="NCBI Taxonomy" id="662858"/>
    <lineage>
        <taxon>Bacteria</taxon>
        <taxon>Pseudomonadati</taxon>
        <taxon>Bacteroidota</taxon>
        <taxon>Sphingobacteriia</taxon>
        <taxon>Sphingobacteriales</taxon>
        <taxon>Sphingobacteriaceae</taxon>
        <taxon>Sphingobacterium</taxon>
    </lineage>
</organism>
<sequence length="275" mass="31710">MKTLKNHLILFDAECPMCRLYTQAFVGTGMLDKEGRSAYQDLPAAACPMLDRQRAVNEIALVNQETGEVTYGIGSLFKIIGSSFPLLRPLFLFRPFIWLMSKLYGFISFNRRVIIPASATTHEFELQPTFKLHYRLAYLLFTWLLTSFILSAYAPLMQELLPQGAAYREYLICGGQLFFQGVFISFIRPDKRWDYLGNMMTISFAGALLLLPAMLLANWLHLHPLFYVAWFMGVAGLMLLEHIRRSRLLNLGWVLTSTWVLYRILVLLFILLLFN</sequence>
<keyword evidence="3" id="KW-1185">Reference proteome</keyword>
<keyword evidence="1" id="KW-0472">Membrane</keyword>
<evidence type="ECO:0000256" key="1">
    <source>
        <dbReference type="SAM" id="Phobius"/>
    </source>
</evidence>
<feature type="transmembrane region" description="Helical" evidence="1">
    <location>
        <begin position="199"/>
        <end position="219"/>
    </location>
</feature>
<name>A0ABW6BEG4_9SPHI</name>
<gene>
    <name evidence="2" type="ORF">ACFS7Y_06095</name>
</gene>
<protein>
    <submittedName>
        <fullName evidence="2">DUF393 domain-containing protein</fullName>
    </submittedName>
</protein>
<feature type="transmembrane region" description="Helical" evidence="1">
    <location>
        <begin position="225"/>
        <end position="243"/>
    </location>
</feature>
<feature type="transmembrane region" description="Helical" evidence="1">
    <location>
        <begin position="136"/>
        <end position="155"/>
    </location>
</feature>